<dbReference type="Proteomes" id="UP000035740">
    <property type="component" value="Unassembled WGS sequence"/>
</dbReference>
<evidence type="ECO:0000259" key="1">
    <source>
        <dbReference type="PROSITE" id="PS50222"/>
    </source>
</evidence>
<dbReference type="AlphaFoldDB" id="A0A0J8B0A1"/>
<protein>
    <recommendedName>
        <fullName evidence="1">EF-hand domain-containing protein</fullName>
    </recommendedName>
</protein>
<name>A0A0J8B0A1_BETVV</name>
<dbReference type="EMBL" id="KQ104102">
    <property type="protein sequence ID" value="KMS93322.1"/>
    <property type="molecule type" value="Genomic_DNA"/>
</dbReference>
<proteinExistence type="predicted"/>
<sequence>MIDKITFRKVFDLPGILSERIFDAFDVDRVGAIDFDAFLRGLSCQLRGSPEHKVQRSKIPSSFSLGALDTPDLGI</sequence>
<dbReference type="Gene3D" id="1.10.238.10">
    <property type="entry name" value="EF-hand"/>
    <property type="match status" value="1"/>
</dbReference>
<gene>
    <name evidence="2" type="ORF">BVRB_032650</name>
</gene>
<keyword evidence="3" id="KW-1185">Reference proteome</keyword>
<evidence type="ECO:0000313" key="2">
    <source>
        <dbReference type="EMBL" id="KMS93322.1"/>
    </source>
</evidence>
<dbReference type="Gramene" id="KMS93322">
    <property type="protein sequence ID" value="KMS93322"/>
    <property type="gene ID" value="BVRB_032650"/>
</dbReference>
<feature type="domain" description="EF-hand" evidence="1">
    <location>
        <begin position="19"/>
        <end position="48"/>
    </location>
</feature>
<accession>A0A0J8B0A1</accession>
<evidence type="ECO:0000313" key="3">
    <source>
        <dbReference type="Proteomes" id="UP000035740"/>
    </source>
</evidence>
<dbReference type="PROSITE" id="PS50222">
    <property type="entry name" value="EF_HAND_2"/>
    <property type="match status" value="1"/>
</dbReference>
<dbReference type="GO" id="GO:0005509">
    <property type="term" value="F:calcium ion binding"/>
    <property type="evidence" value="ECO:0007669"/>
    <property type="project" value="InterPro"/>
</dbReference>
<reference evidence="2 3" key="1">
    <citation type="journal article" date="2014" name="Nature">
        <title>The genome of the recently domesticated crop plant sugar beet (Beta vulgaris).</title>
        <authorList>
            <person name="Dohm J.C."/>
            <person name="Minoche A.E."/>
            <person name="Holtgrawe D."/>
            <person name="Capella-Gutierrez S."/>
            <person name="Zakrzewski F."/>
            <person name="Tafer H."/>
            <person name="Rupp O."/>
            <person name="Sorensen T.R."/>
            <person name="Stracke R."/>
            <person name="Reinhardt R."/>
            <person name="Goesmann A."/>
            <person name="Kraft T."/>
            <person name="Schulz B."/>
            <person name="Stadler P.F."/>
            <person name="Schmidt T."/>
            <person name="Gabaldon T."/>
            <person name="Lehrach H."/>
            <person name="Weisshaar B."/>
            <person name="Himmelbauer H."/>
        </authorList>
    </citation>
    <scope>NUCLEOTIDE SEQUENCE [LARGE SCALE GENOMIC DNA]</scope>
    <source>
        <tissue evidence="2">Taproot</tissue>
    </source>
</reference>
<dbReference type="InterPro" id="IPR002048">
    <property type="entry name" value="EF_hand_dom"/>
</dbReference>
<organism evidence="2 3">
    <name type="scientific">Beta vulgaris subsp. vulgaris</name>
    <name type="common">Beet</name>
    <dbReference type="NCBI Taxonomy" id="3555"/>
    <lineage>
        <taxon>Eukaryota</taxon>
        <taxon>Viridiplantae</taxon>
        <taxon>Streptophyta</taxon>
        <taxon>Embryophyta</taxon>
        <taxon>Tracheophyta</taxon>
        <taxon>Spermatophyta</taxon>
        <taxon>Magnoliopsida</taxon>
        <taxon>eudicotyledons</taxon>
        <taxon>Gunneridae</taxon>
        <taxon>Pentapetalae</taxon>
        <taxon>Caryophyllales</taxon>
        <taxon>Chenopodiaceae</taxon>
        <taxon>Betoideae</taxon>
        <taxon>Beta</taxon>
    </lineage>
</organism>
<dbReference type="SUPFAM" id="SSF47473">
    <property type="entry name" value="EF-hand"/>
    <property type="match status" value="1"/>
</dbReference>
<dbReference type="InterPro" id="IPR011992">
    <property type="entry name" value="EF-hand-dom_pair"/>
</dbReference>
<dbReference type="OrthoDB" id="191686at2759"/>